<organism evidence="4 5">
    <name type="scientific">Clathrus columnatus</name>
    <dbReference type="NCBI Taxonomy" id="1419009"/>
    <lineage>
        <taxon>Eukaryota</taxon>
        <taxon>Fungi</taxon>
        <taxon>Dikarya</taxon>
        <taxon>Basidiomycota</taxon>
        <taxon>Agaricomycotina</taxon>
        <taxon>Agaricomycetes</taxon>
        <taxon>Phallomycetidae</taxon>
        <taxon>Phallales</taxon>
        <taxon>Clathraceae</taxon>
        <taxon>Clathrus</taxon>
    </lineage>
</organism>
<dbReference type="InterPro" id="IPR053065">
    <property type="entry name" value="Archenteron_Induction-Rel"/>
</dbReference>
<dbReference type="GO" id="GO:0015986">
    <property type="term" value="P:proton motive force-driven ATP synthesis"/>
    <property type="evidence" value="ECO:0007669"/>
    <property type="project" value="InterPro"/>
</dbReference>
<dbReference type="InterPro" id="IPR019727">
    <property type="entry name" value="ATP_synth_F0_fsu_mt_fun"/>
</dbReference>
<keyword evidence="2" id="KW-0472">Membrane</keyword>
<feature type="transmembrane region" description="Helical" evidence="2">
    <location>
        <begin position="107"/>
        <end position="127"/>
    </location>
</feature>
<dbReference type="PANTHER" id="PTHR36853">
    <property type="entry name" value="EXPRESSED PROTEIN"/>
    <property type="match status" value="1"/>
</dbReference>
<feature type="region of interest" description="Disordered" evidence="1">
    <location>
        <begin position="312"/>
        <end position="334"/>
    </location>
</feature>
<evidence type="ECO:0000256" key="2">
    <source>
        <dbReference type="SAM" id="Phobius"/>
    </source>
</evidence>
<sequence length="453" mass="48916">MHSTLARRALGNLVPPKIATPSSVSGGSAASLAPLVQFYSKLPKGPAPQRAGSFGAKLLNAKNASGKPILVTIASLMLLGYTIDYQIPRQLWALVDPLNFGPPVMFQHTAVLLLSSSILLCSAYNTINVYFDSSHLNNHVPYSLSRFVGLEAFETYGELVPQAIIGKPYQFITPGNEKPDILMLGFENEKTMKRYSSIANHFYSTVTNQTMSVVDEELAPSRFLDTSVIASLQSEAAGEFFSTLRSVISFVEDKKDDKNDVRFGSFKFRSLENMQNSVDPESYQMALNSLKALISSALRSFSVAVLIPNSPNTVTRRETQPPPQSPLPIPKSPGTAPVYSTSTCYPSQEACKNSTSSCSSRGTCVAATRAQRTCFVCQCHPAPLTEGGKNIEWAGAMCQKVDISRSFSLLAGTVIFLIIIVGGAIMLLYSIGSQPLPGTLNVSTGTIAMKKDL</sequence>
<feature type="transmembrane region" description="Helical" evidence="2">
    <location>
        <begin position="69"/>
        <end position="87"/>
    </location>
</feature>
<evidence type="ECO:0000256" key="1">
    <source>
        <dbReference type="SAM" id="MobiDB-lite"/>
    </source>
</evidence>
<evidence type="ECO:0000313" key="5">
    <source>
        <dbReference type="Proteomes" id="UP001050691"/>
    </source>
</evidence>
<keyword evidence="2" id="KW-0812">Transmembrane</keyword>
<dbReference type="AlphaFoldDB" id="A0AAV5ASF4"/>
<dbReference type="Pfam" id="PF10791">
    <property type="entry name" value="F1F0-ATPsyn_F"/>
    <property type="match status" value="1"/>
</dbReference>
<comment type="caution">
    <text evidence="4">The sequence shown here is derived from an EMBL/GenBank/DDBJ whole genome shotgun (WGS) entry which is preliminary data.</text>
</comment>
<keyword evidence="2" id="KW-1133">Transmembrane helix</keyword>
<protein>
    <recommendedName>
        <fullName evidence="3">Vacuolar sorting protein Vps3844 C-terminal domain-containing protein</fullName>
    </recommendedName>
</protein>
<accession>A0AAV5ASF4</accession>
<dbReference type="GO" id="GO:0005783">
    <property type="term" value="C:endoplasmic reticulum"/>
    <property type="evidence" value="ECO:0007669"/>
    <property type="project" value="TreeGrafter"/>
</dbReference>
<keyword evidence="5" id="KW-1185">Reference proteome</keyword>
<dbReference type="EMBL" id="BPWL01000011">
    <property type="protein sequence ID" value="GJJ15276.1"/>
    <property type="molecule type" value="Genomic_DNA"/>
</dbReference>
<feature type="compositionally biased region" description="Pro residues" evidence="1">
    <location>
        <begin position="320"/>
        <end position="331"/>
    </location>
</feature>
<dbReference type="InterPro" id="IPR024382">
    <property type="entry name" value="Vps3844_C"/>
</dbReference>
<gene>
    <name evidence="4" type="ORF">Clacol_009552</name>
</gene>
<dbReference type="Pfam" id="PF12955">
    <property type="entry name" value="Vps3844_C"/>
    <property type="match status" value="1"/>
</dbReference>
<reference evidence="4" key="1">
    <citation type="submission" date="2021-10" db="EMBL/GenBank/DDBJ databases">
        <title>De novo Genome Assembly of Clathrus columnatus (Basidiomycota, Fungi) Using Illumina and Nanopore Sequence Data.</title>
        <authorList>
            <person name="Ogiso-Tanaka E."/>
            <person name="Itagaki H."/>
            <person name="Hosoya T."/>
            <person name="Hosaka K."/>
        </authorList>
    </citation>
    <scope>NUCLEOTIDE SEQUENCE</scope>
    <source>
        <strain evidence="4">MO-923</strain>
    </source>
</reference>
<proteinExistence type="predicted"/>
<evidence type="ECO:0000313" key="4">
    <source>
        <dbReference type="EMBL" id="GJJ15276.1"/>
    </source>
</evidence>
<feature type="domain" description="Vacuolar sorting protein Vps3844 C-terminal" evidence="3">
    <location>
        <begin position="344"/>
        <end position="441"/>
    </location>
</feature>
<name>A0AAV5ASF4_9AGAM</name>
<evidence type="ECO:0000259" key="3">
    <source>
        <dbReference type="Pfam" id="PF12955"/>
    </source>
</evidence>
<feature type="transmembrane region" description="Helical" evidence="2">
    <location>
        <begin position="407"/>
        <end position="431"/>
    </location>
</feature>
<dbReference type="Proteomes" id="UP001050691">
    <property type="component" value="Unassembled WGS sequence"/>
</dbReference>
<dbReference type="PANTHER" id="PTHR36853:SF1">
    <property type="entry name" value="DUF3844 DOMAIN-CONTAINING PROTEIN"/>
    <property type="match status" value="1"/>
</dbReference>